<feature type="signal peptide" evidence="2">
    <location>
        <begin position="1"/>
        <end position="22"/>
    </location>
</feature>
<evidence type="ECO:0000259" key="3">
    <source>
        <dbReference type="SMART" id="SM00939"/>
    </source>
</evidence>
<dbReference type="InterPro" id="IPR008979">
    <property type="entry name" value="Galactose-bd-like_sf"/>
</dbReference>
<organism evidence="4 5">
    <name type="scientific">Alistipes finegoldii</name>
    <dbReference type="NCBI Taxonomy" id="214856"/>
    <lineage>
        <taxon>Bacteria</taxon>
        <taxon>Pseudomonadati</taxon>
        <taxon>Bacteroidota</taxon>
        <taxon>Bacteroidia</taxon>
        <taxon>Bacteroidales</taxon>
        <taxon>Rikenellaceae</taxon>
        <taxon>Alistipes</taxon>
    </lineage>
</organism>
<evidence type="ECO:0000313" key="4">
    <source>
        <dbReference type="EMBL" id="GKI17136.1"/>
    </source>
</evidence>
<feature type="chain" id="PRO_5041311038" evidence="2">
    <location>
        <begin position="23"/>
        <end position="606"/>
    </location>
</feature>
<protein>
    <submittedName>
        <fullName evidence="4">Glutaryl-7-ACA acylase</fullName>
    </submittedName>
</protein>
<gene>
    <name evidence="4" type="primary">gaa</name>
    <name evidence="4" type="ORF">CE91St16_00440</name>
</gene>
<reference evidence="4" key="1">
    <citation type="submission" date="2022-01" db="EMBL/GenBank/DDBJ databases">
        <title>Novel bile acid biosynthetic pathways are enriched in the microbiome of centenarians.</title>
        <authorList>
            <person name="Sato Y."/>
            <person name="Atarashi K."/>
            <person name="Plichta R.D."/>
            <person name="Arai Y."/>
            <person name="Sasajima S."/>
            <person name="Kearney M.S."/>
            <person name="Suda W."/>
            <person name="Takeshita K."/>
            <person name="Sasaki T."/>
            <person name="Okamoto S."/>
            <person name="Skelly N.A."/>
            <person name="Okamura Y."/>
            <person name="Vlamakis H."/>
            <person name="Li Y."/>
            <person name="Tanoue T."/>
            <person name="Takei H."/>
            <person name="Nittono H."/>
            <person name="Narushima S."/>
            <person name="Irie J."/>
            <person name="Itoh H."/>
            <person name="Moriya K."/>
            <person name="Sugiura Y."/>
            <person name="Suematsu M."/>
            <person name="Moritoki N."/>
            <person name="Shibata S."/>
            <person name="Littman R.D."/>
            <person name="Fischbach A.M."/>
            <person name="Uwamino Y."/>
            <person name="Inoue T."/>
            <person name="Honda A."/>
            <person name="Hattori M."/>
            <person name="Murai T."/>
            <person name="Xavier J.R."/>
            <person name="Hirose N."/>
            <person name="Honda K."/>
        </authorList>
    </citation>
    <scope>NUCLEOTIDE SEQUENCE</scope>
    <source>
        <strain evidence="4">CE91-St16</strain>
    </source>
</reference>
<keyword evidence="1" id="KW-0378">Hydrolase</keyword>
<dbReference type="Pfam" id="PF08530">
    <property type="entry name" value="PepX_C"/>
    <property type="match status" value="1"/>
</dbReference>
<evidence type="ECO:0000313" key="5">
    <source>
        <dbReference type="Proteomes" id="UP001055105"/>
    </source>
</evidence>
<comment type="caution">
    <text evidence="4">The sequence shown here is derived from an EMBL/GenBank/DDBJ whole genome shotgun (WGS) entry which is preliminary data.</text>
</comment>
<dbReference type="Proteomes" id="UP001055105">
    <property type="component" value="Unassembled WGS sequence"/>
</dbReference>
<dbReference type="AlphaFoldDB" id="A0AA37KJR3"/>
<accession>A0AA37KJR3</accession>
<keyword evidence="2" id="KW-0732">Signal</keyword>
<dbReference type="RefSeq" id="WP_244075828.1">
    <property type="nucleotide sequence ID" value="NZ_AP025581.1"/>
</dbReference>
<dbReference type="InterPro" id="IPR000383">
    <property type="entry name" value="Xaa-Pro-like_dom"/>
</dbReference>
<dbReference type="EMBL" id="BQOL01000001">
    <property type="protein sequence ID" value="GKI17136.1"/>
    <property type="molecule type" value="Genomic_DNA"/>
</dbReference>
<evidence type="ECO:0000256" key="2">
    <source>
        <dbReference type="SAM" id="SignalP"/>
    </source>
</evidence>
<dbReference type="InterPro" id="IPR029058">
    <property type="entry name" value="AB_hydrolase_fold"/>
</dbReference>
<name>A0AA37KJR3_9BACT</name>
<proteinExistence type="predicted"/>
<dbReference type="Pfam" id="PF02129">
    <property type="entry name" value="Peptidase_S15"/>
    <property type="match status" value="1"/>
</dbReference>
<dbReference type="Gene3D" id="1.10.3020.10">
    <property type="entry name" value="alpha-amino acid ester hydrolase ( Helical cap domain)"/>
    <property type="match status" value="1"/>
</dbReference>
<dbReference type="NCBIfam" id="TIGR00976">
    <property type="entry name" value="CocE_NonD"/>
    <property type="match status" value="1"/>
</dbReference>
<dbReference type="Gene3D" id="3.40.50.1820">
    <property type="entry name" value="alpha/beta hydrolase"/>
    <property type="match status" value="1"/>
</dbReference>
<dbReference type="InterPro" id="IPR013736">
    <property type="entry name" value="Xaa-Pro_dipept_C"/>
</dbReference>
<dbReference type="GO" id="GO:0008239">
    <property type="term" value="F:dipeptidyl-peptidase activity"/>
    <property type="evidence" value="ECO:0007669"/>
    <property type="project" value="InterPro"/>
</dbReference>
<dbReference type="SUPFAM" id="SSF49785">
    <property type="entry name" value="Galactose-binding domain-like"/>
    <property type="match status" value="1"/>
</dbReference>
<feature type="domain" description="Xaa-Pro dipeptidyl-peptidase C-terminal" evidence="3">
    <location>
        <begin position="350"/>
        <end position="599"/>
    </location>
</feature>
<dbReference type="SMART" id="SM00939">
    <property type="entry name" value="PepX_C"/>
    <property type="match status" value="1"/>
</dbReference>
<dbReference type="Gene3D" id="2.60.120.260">
    <property type="entry name" value="Galactose-binding domain-like"/>
    <property type="match status" value="1"/>
</dbReference>
<sequence>MKLRLFSALLLAGLLTAAAAFARQPVDELYDKAEYRIAMRDSVKLYTAVYTPKTDAKAPILIFRTPYGCAPYGPGEFPRGFGSGYMRSYIDRGYIVVMQDVRGRFMSEGEFVHVRPAGYGETDETTDSYDTVEWLVKHVPHNNGRVGFAGSSYPGFYAMMGGLCTHPAVKAVSPQAPVTDWFMGDDVRHNGVLMLTDSYRFLSGMNTPPGHTPTEKMPPMSKRTRPDEWSFFREHATLAELTELQRPNPFWEELAEHPSYDAWWQARDLRRACYNVQPAVLVVGGTFDAEDCFGAWNLYRAMVRQSPATPCHLVVGPWAHGAWRNGSGKLGAFDFGREAAWEYYMEHFELPFFDHYLKGEGAADPLPAAAVFSSGDNCWHAFDRWTPREARKLTFYLSDGGRLETRRPTAKSSASAYTSDPADPVPYIESFGERRPKEYMLADQRFVSDRSDVLTFVTEPLDGDMTLAGPVDVELEVILSTTDADFVVRLIDVFPDDDPQSGCRMLVRGDVMRGRFRDGFSRPKAFTPGVPARVPFRMTDIAHTFRAGHRVMIQVQSTWFPLAERSPQQFVDVWTCGASDFVPCKVSVLHQRSNASSVTVWRLEES</sequence>
<dbReference type="SUPFAM" id="SSF53474">
    <property type="entry name" value="alpha/beta-Hydrolases"/>
    <property type="match status" value="1"/>
</dbReference>
<evidence type="ECO:0000256" key="1">
    <source>
        <dbReference type="ARBA" id="ARBA00022801"/>
    </source>
</evidence>
<dbReference type="InterPro" id="IPR005674">
    <property type="entry name" value="CocE/Ser_esterase"/>
</dbReference>